<proteinExistence type="inferred from homology"/>
<dbReference type="Gene3D" id="2.60.120.330">
    <property type="entry name" value="B-lactam Antibiotic, Isopenicillin N Synthase, Chain"/>
    <property type="match status" value="1"/>
</dbReference>
<accession>A0ABR4I0U2</accession>
<keyword evidence="2" id="KW-0479">Metal-binding</keyword>
<keyword evidence="2" id="KW-0560">Oxidoreductase</keyword>
<dbReference type="PANTHER" id="PTHR47990">
    <property type="entry name" value="2-OXOGLUTARATE (2OG) AND FE(II)-DEPENDENT OXYGENASE SUPERFAMILY PROTEIN-RELATED"/>
    <property type="match status" value="1"/>
</dbReference>
<comment type="similarity">
    <text evidence="1 2">Belongs to the iron/ascorbate-dependent oxidoreductase family.</text>
</comment>
<evidence type="ECO:0000313" key="4">
    <source>
        <dbReference type="EMBL" id="KAL2821310.1"/>
    </source>
</evidence>
<dbReference type="EMBL" id="JBFXLS010000065">
    <property type="protein sequence ID" value="KAL2821310.1"/>
    <property type="molecule type" value="Genomic_DNA"/>
</dbReference>
<dbReference type="Proteomes" id="UP001610335">
    <property type="component" value="Unassembled WGS sequence"/>
</dbReference>
<sequence length="333" mass="37354">MVQSAVVHDDFVIPTAKAILDGFQTAGFIYLQNIPMSPAERQHIFETSAKYFRLPMTEKLKHSMLSVHSNKGYSAKGQEKLGEESPDIKETLHFGRENDPQYENIWPEESGELVSFKEDILRFYGFCSGLADKLMRAIALGLGIEEGYFNRFMTFGDHKLRLLHYPEVSKEVFKMNNSQVRAGAHTDYGAITLLFQDCRGGLQVKTPSGEFLDAAPIENAVIVNAGDLLARWSNDVFKSTVHRVVEPPISQGGDSYPARYSIAFFANPNEKAYIDAIPGTFVTESDKKYKGTTSGEYYIERLRATCLRTSVENQPINLEPSVGFHSGFRNDPL</sequence>
<dbReference type="InterPro" id="IPR044861">
    <property type="entry name" value="IPNS-like_FE2OG_OXY"/>
</dbReference>
<keyword evidence="5" id="KW-1185">Reference proteome</keyword>
<evidence type="ECO:0000256" key="1">
    <source>
        <dbReference type="ARBA" id="ARBA00008056"/>
    </source>
</evidence>
<dbReference type="Pfam" id="PF03171">
    <property type="entry name" value="2OG-FeII_Oxy"/>
    <property type="match status" value="1"/>
</dbReference>
<reference evidence="4 5" key="1">
    <citation type="submission" date="2024-07" db="EMBL/GenBank/DDBJ databases">
        <title>Section-level genome sequencing and comparative genomics of Aspergillus sections Usti and Cavernicolus.</title>
        <authorList>
            <consortium name="Lawrence Berkeley National Laboratory"/>
            <person name="Nybo J.L."/>
            <person name="Vesth T.C."/>
            <person name="Theobald S."/>
            <person name="Frisvad J.C."/>
            <person name="Larsen T.O."/>
            <person name="Kjaerboelling I."/>
            <person name="Rothschild-Mancinelli K."/>
            <person name="Lyhne E.K."/>
            <person name="Kogle M.E."/>
            <person name="Barry K."/>
            <person name="Clum A."/>
            <person name="Na H."/>
            <person name="Ledsgaard L."/>
            <person name="Lin J."/>
            <person name="Lipzen A."/>
            <person name="Kuo A."/>
            <person name="Riley R."/>
            <person name="Mondo S."/>
            <person name="LaButti K."/>
            <person name="Haridas S."/>
            <person name="Pangalinan J."/>
            <person name="Salamov A.A."/>
            <person name="Simmons B.A."/>
            <person name="Magnuson J.K."/>
            <person name="Chen J."/>
            <person name="Drula E."/>
            <person name="Henrissat B."/>
            <person name="Wiebenga A."/>
            <person name="Lubbers R.J."/>
            <person name="Gomes A.C."/>
            <person name="Makela M.R."/>
            <person name="Stajich J."/>
            <person name="Grigoriev I.V."/>
            <person name="Mortensen U.H."/>
            <person name="De vries R.P."/>
            <person name="Baker S.E."/>
            <person name="Andersen M.R."/>
        </authorList>
    </citation>
    <scope>NUCLEOTIDE SEQUENCE [LARGE SCALE GENOMIC DNA]</scope>
    <source>
        <strain evidence="4 5">CBS 600.67</strain>
    </source>
</reference>
<keyword evidence="2" id="KW-0408">Iron</keyword>
<dbReference type="InterPro" id="IPR005123">
    <property type="entry name" value="Oxoglu/Fe-dep_dioxygenase_dom"/>
</dbReference>
<feature type="domain" description="Fe2OG dioxygenase" evidence="3">
    <location>
        <begin position="156"/>
        <end position="268"/>
    </location>
</feature>
<organism evidence="4 5">
    <name type="scientific">Aspergillus cavernicola</name>
    <dbReference type="NCBI Taxonomy" id="176166"/>
    <lineage>
        <taxon>Eukaryota</taxon>
        <taxon>Fungi</taxon>
        <taxon>Dikarya</taxon>
        <taxon>Ascomycota</taxon>
        <taxon>Pezizomycotina</taxon>
        <taxon>Eurotiomycetes</taxon>
        <taxon>Eurotiomycetidae</taxon>
        <taxon>Eurotiales</taxon>
        <taxon>Aspergillaceae</taxon>
        <taxon>Aspergillus</taxon>
        <taxon>Aspergillus subgen. Nidulantes</taxon>
    </lineage>
</organism>
<evidence type="ECO:0000256" key="2">
    <source>
        <dbReference type="RuleBase" id="RU003682"/>
    </source>
</evidence>
<dbReference type="PROSITE" id="PS51471">
    <property type="entry name" value="FE2OG_OXY"/>
    <property type="match status" value="1"/>
</dbReference>
<dbReference type="SUPFAM" id="SSF51197">
    <property type="entry name" value="Clavaminate synthase-like"/>
    <property type="match status" value="1"/>
</dbReference>
<dbReference type="InterPro" id="IPR050231">
    <property type="entry name" value="Iron_ascorbate_oxido_reductase"/>
</dbReference>
<dbReference type="Pfam" id="PF14226">
    <property type="entry name" value="DIOX_N"/>
    <property type="match status" value="1"/>
</dbReference>
<evidence type="ECO:0000313" key="5">
    <source>
        <dbReference type="Proteomes" id="UP001610335"/>
    </source>
</evidence>
<evidence type="ECO:0000259" key="3">
    <source>
        <dbReference type="PROSITE" id="PS51471"/>
    </source>
</evidence>
<dbReference type="InterPro" id="IPR027443">
    <property type="entry name" value="IPNS-like_sf"/>
</dbReference>
<dbReference type="InterPro" id="IPR026992">
    <property type="entry name" value="DIOX_N"/>
</dbReference>
<name>A0ABR4I0U2_9EURO</name>
<comment type="caution">
    <text evidence="4">The sequence shown here is derived from an EMBL/GenBank/DDBJ whole genome shotgun (WGS) entry which is preliminary data.</text>
</comment>
<gene>
    <name evidence="4" type="ORF">BDW59DRAFT_174278</name>
</gene>
<protein>
    <recommendedName>
        <fullName evidence="3">Fe2OG dioxygenase domain-containing protein</fullName>
    </recommendedName>
</protein>